<protein>
    <recommendedName>
        <fullName evidence="3">Lipoprotein</fullName>
    </recommendedName>
</protein>
<proteinExistence type="predicted"/>
<name>A0A1Y5PYM5_9GAMM</name>
<dbReference type="AlphaFoldDB" id="A0A1Y5PYM5"/>
<dbReference type="EMBL" id="FLTS01000001">
    <property type="protein sequence ID" value="SBV35132.1"/>
    <property type="molecule type" value="Genomic_DNA"/>
</dbReference>
<evidence type="ECO:0008006" key="3">
    <source>
        <dbReference type="Google" id="ProtNLM"/>
    </source>
</evidence>
<evidence type="ECO:0000256" key="1">
    <source>
        <dbReference type="SAM" id="MobiDB-lite"/>
    </source>
</evidence>
<evidence type="ECO:0000313" key="2">
    <source>
        <dbReference type="EMBL" id="SBV35132.1"/>
    </source>
</evidence>
<accession>A0A1Y5PYM5</accession>
<feature type="region of interest" description="Disordered" evidence="1">
    <location>
        <begin position="20"/>
        <end position="42"/>
    </location>
</feature>
<gene>
    <name evidence="2" type="ORF">STPYR_10062</name>
</gene>
<reference evidence="2" key="1">
    <citation type="submission" date="2016-03" db="EMBL/GenBank/DDBJ databases">
        <authorList>
            <person name="Ploux O."/>
        </authorList>
    </citation>
    <scope>NUCLEOTIDE SEQUENCE</scope>
    <source>
        <strain evidence="2">UC10</strain>
    </source>
</reference>
<organism evidence="2">
    <name type="scientific">uncultured Stenotrophomonas sp</name>
    <dbReference type="NCBI Taxonomy" id="165438"/>
    <lineage>
        <taxon>Bacteria</taxon>
        <taxon>Pseudomonadati</taxon>
        <taxon>Pseudomonadota</taxon>
        <taxon>Gammaproteobacteria</taxon>
        <taxon>Lysobacterales</taxon>
        <taxon>Lysobacteraceae</taxon>
        <taxon>Stenotrophomonas</taxon>
        <taxon>environmental samples</taxon>
    </lineage>
</organism>
<sequence length="149" mass="15806">MKPLYSLLCAIPMAALPGCSPPTEPGDAEASPVVESPAQNELAADVPADLQAIGTEPFWSVKVEGDVLVYTTPETMDAPRRLQATRSIDADGLHLLGEDAGVPFRLDVRSEACSDGMSDHEYPFSASFVLDDSTMKGCAFDQVSPPPPQ</sequence>